<keyword evidence="7" id="KW-0788">Thiol protease</keyword>
<dbReference type="InterPro" id="IPR001394">
    <property type="entry name" value="Peptidase_C19_UCH"/>
</dbReference>
<dbReference type="Pfam" id="PF00443">
    <property type="entry name" value="UCH"/>
    <property type="match status" value="1"/>
</dbReference>
<evidence type="ECO:0000256" key="3">
    <source>
        <dbReference type="ARBA" id="ARBA00012759"/>
    </source>
</evidence>
<dbReference type="OrthoDB" id="289038at2759"/>
<dbReference type="PANTHER" id="PTHR24006:SF758">
    <property type="entry name" value="UBIQUITIN CARBOXYL-TERMINAL HYDROLASE 36"/>
    <property type="match status" value="1"/>
</dbReference>
<evidence type="ECO:0000256" key="2">
    <source>
        <dbReference type="ARBA" id="ARBA00009085"/>
    </source>
</evidence>
<evidence type="ECO:0000256" key="6">
    <source>
        <dbReference type="ARBA" id="ARBA00022801"/>
    </source>
</evidence>
<evidence type="ECO:0000313" key="9">
    <source>
        <dbReference type="EMBL" id="OCK85305.1"/>
    </source>
</evidence>
<gene>
    <name evidence="9" type="ORF">K432DRAFT_400394</name>
</gene>
<dbReference type="CDD" id="cd02257">
    <property type="entry name" value="Peptidase_C19"/>
    <property type="match status" value="1"/>
</dbReference>
<proteinExistence type="inferred from homology"/>
<dbReference type="GO" id="GO:0005634">
    <property type="term" value="C:nucleus"/>
    <property type="evidence" value="ECO:0007669"/>
    <property type="project" value="TreeGrafter"/>
</dbReference>
<comment type="similarity">
    <text evidence="2">Belongs to the peptidase C19 family.</text>
</comment>
<reference evidence="9 10" key="1">
    <citation type="journal article" date="2016" name="Nat. Commun.">
        <title>Ectomycorrhizal ecology is imprinted in the genome of the dominant symbiotic fungus Cenococcum geophilum.</title>
        <authorList>
            <consortium name="DOE Joint Genome Institute"/>
            <person name="Peter M."/>
            <person name="Kohler A."/>
            <person name="Ohm R.A."/>
            <person name="Kuo A."/>
            <person name="Krutzmann J."/>
            <person name="Morin E."/>
            <person name="Arend M."/>
            <person name="Barry K.W."/>
            <person name="Binder M."/>
            <person name="Choi C."/>
            <person name="Clum A."/>
            <person name="Copeland A."/>
            <person name="Grisel N."/>
            <person name="Haridas S."/>
            <person name="Kipfer T."/>
            <person name="LaButti K."/>
            <person name="Lindquist E."/>
            <person name="Lipzen A."/>
            <person name="Maire R."/>
            <person name="Meier B."/>
            <person name="Mihaltcheva S."/>
            <person name="Molinier V."/>
            <person name="Murat C."/>
            <person name="Poggeler S."/>
            <person name="Quandt C.A."/>
            <person name="Sperisen C."/>
            <person name="Tritt A."/>
            <person name="Tisserant E."/>
            <person name="Crous P.W."/>
            <person name="Henrissat B."/>
            <person name="Nehls U."/>
            <person name="Egli S."/>
            <person name="Spatafora J.W."/>
            <person name="Grigoriev I.V."/>
            <person name="Martin F.M."/>
        </authorList>
    </citation>
    <scope>NUCLEOTIDE SEQUENCE [LARGE SCALE GENOMIC DNA]</scope>
    <source>
        <strain evidence="9 10">CBS 459.81</strain>
    </source>
</reference>
<keyword evidence="5" id="KW-0833">Ubl conjugation pathway</keyword>
<sequence length="389" mass="43695">MSIDVRAIRDRRLRQRTGKPNRSALQIARTSSIDHVNRHWPQNLSGFQARGIVNPRNMCYRHSVIQSLLHCPLLLQWIATHAQTPMTQCQWAQPPLAGGPAPAMRCPLCELRRVCPQYWCARPSNAANATNIRQFHRSVQHLQKVVLYGPTGSLPTNPASQGDASGFYQFMYNVFQDATPATVNPAWMEQAQAIFTLTIQPRLTCKNCGATTTQPSVDQDELILQLGNDPEHIKDLLPGFFDDTIVTRNCPTCGVSGESTQANLIDAAPEILVVHLQRTGFNRKKGQFFKITTPITFGKWLELTNYQTNRGSTLKYKLSSVICHSGNSMNEGHYITDALGPDGMFRTSDRDRWKIKLPDFLAPVKTNVDKGPDSGKDFHPYLLFYTKNT</sequence>
<organism evidence="9 10">
    <name type="scientific">Lepidopterella palustris CBS 459.81</name>
    <dbReference type="NCBI Taxonomy" id="1314670"/>
    <lineage>
        <taxon>Eukaryota</taxon>
        <taxon>Fungi</taxon>
        <taxon>Dikarya</taxon>
        <taxon>Ascomycota</taxon>
        <taxon>Pezizomycotina</taxon>
        <taxon>Dothideomycetes</taxon>
        <taxon>Pleosporomycetidae</taxon>
        <taxon>Mytilinidiales</taxon>
        <taxon>Argynnaceae</taxon>
        <taxon>Lepidopterella</taxon>
    </lineage>
</organism>
<dbReference type="PROSITE" id="PS50235">
    <property type="entry name" value="USP_3"/>
    <property type="match status" value="1"/>
</dbReference>
<dbReference type="GO" id="GO:0016579">
    <property type="term" value="P:protein deubiquitination"/>
    <property type="evidence" value="ECO:0007669"/>
    <property type="project" value="InterPro"/>
</dbReference>
<dbReference type="GO" id="GO:0005829">
    <property type="term" value="C:cytosol"/>
    <property type="evidence" value="ECO:0007669"/>
    <property type="project" value="TreeGrafter"/>
</dbReference>
<keyword evidence="10" id="KW-1185">Reference proteome</keyword>
<evidence type="ECO:0000256" key="1">
    <source>
        <dbReference type="ARBA" id="ARBA00000707"/>
    </source>
</evidence>
<feature type="domain" description="USP" evidence="8">
    <location>
        <begin position="50"/>
        <end position="388"/>
    </location>
</feature>
<dbReference type="GO" id="GO:0006508">
    <property type="term" value="P:proteolysis"/>
    <property type="evidence" value="ECO:0007669"/>
    <property type="project" value="UniProtKB-KW"/>
</dbReference>
<evidence type="ECO:0000256" key="4">
    <source>
        <dbReference type="ARBA" id="ARBA00022670"/>
    </source>
</evidence>
<evidence type="ECO:0000259" key="8">
    <source>
        <dbReference type="PROSITE" id="PS50235"/>
    </source>
</evidence>
<dbReference type="InterPro" id="IPR018200">
    <property type="entry name" value="USP_CS"/>
</dbReference>
<dbReference type="InterPro" id="IPR050164">
    <property type="entry name" value="Peptidase_C19"/>
</dbReference>
<evidence type="ECO:0000256" key="5">
    <source>
        <dbReference type="ARBA" id="ARBA00022786"/>
    </source>
</evidence>
<dbReference type="InterPro" id="IPR038765">
    <property type="entry name" value="Papain-like_cys_pep_sf"/>
</dbReference>
<dbReference type="PANTHER" id="PTHR24006">
    <property type="entry name" value="UBIQUITIN CARBOXYL-TERMINAL HYDROLASE"/>
    <property type="match status" value="1"/>
</dbReference>
<dbReference type="Proteomes" id="UP000250266">
    <property type="component" value="Unassembled WGS sequence"/>
</dbReference>
<accession>A0A8E2EK70</accession>
<dbReference type="EC" id="3.4.19.12" evidence="3"/>
<name>A0A8E2EK70_9PEZI</name>
<dbReference type="Gene3D" id="3.90.70.10">
    <property type="entry name" value="Cysteine proteinases"/>
    <property type="match status" value="1"/>
</dbReference>
<dbReference type="EMBL" id="KV744821">
    <property type="protein sequence ID" value="OCK85305.1"/>
    <property type="molecule type" value="Genomic_DNA"/>
</dbReference>
<keyword evidence="6" id="KW-0378">Hydrolase</keyword>
<dbReference type="SUPFAM" id="SSF54001">
    <property type="entry name" value="Cysteine proteinases"/>
    <property type="match status" value="1"/>
</dbReference>
<evidence type="ECO:0000313" key="10">
    <source>
        <dbReference type="Proteomes" id="UP000250266"/>
    </source>
</evidence>
<protein>
    <recommendedName>
        <fullName evidence="3">ubiquitinyl hydrolase 1</fullName>
        <ecNumber evidence="3">3.4.19.12</ecNumber>
    </recommendedName>
</protein>
<evidence type="ECO:0000256" key="7">
    <source>
        <dbReference type="ARBA" id="ARBA00022807"/>
    </source>
</evidence>
<dbReference type="InterPro" id="IPR028889">
    <property type="entry name" value="USP"/>
</dbReference>
<dbReference type="AlphaFoldDB" id="A0A8E2EK70"/>
<dbReference type="PROSITE" id="PS00973">
    <property type="entry name" value="USP_2"/>
    <property type="match status" value="1"/>
</dbReference>
<keyword evidence="4" id="KW-0645">Protease</keyword>
<comment type="catalytic activity">
    <reaction evidence="1">
        <text>Thiol-dependent hydrolysis of ester, thioester, amide, peptide and isopeptide bonds formed by the C-terminal Gly of ubiquitin (a 76-residue protein attached to proteins as an intracellular targeting signal).</text>
        <dbReference type="EC" id="3.4.19.12"/>
    </reaction>
</comment>
<dbReference type="GO" id="GO:0004843">
    <property type="term" value="F:cysteine-type deubiquitinase activity"/>
    <property type="evidence" value="ECO:0007669"/>
    <property type="project" value="UniProtKB-EC"/>
</dbReference>